<dbReference type="AlphaFoldDB" id="A0A7Y9NKL1"/>
<dbReference type="EMBL" id="JACCCV010000001">
    <property type="protein sequence ID" value="NYF50585.1"/>
    <property type="molecule type" value="Genomic_DNA"/>
</dbReference>
<gene>
    <name evidence="7" type="ORF">HDF12_000950</name>
</gene>
<reference evidence="7 8" key="1">
    <citation type="submission" date="2020-07" db="EMBL/GenBank/DDBJ databases">
        <title>Genomic Encyclopedia of Type Strains, Phase IV (KMG-V): Genome sequencing to study the core and pangenomes of soil and plant-associated prokaryotes.</title>
        <authorList>
            <person name="Whitman W."/>
        </authorList>
    </citation>
    <scope>NUCLEOTIDE SEQUENCE [LARGE SCALE GENOMIC DNA]</scope>
    <source>
        <strain evidence="7 8">M8UP30</strain>
    </source>
</reference>
<keyword evidence="4" id="KW-0449">Lipoprotein</keyword>
<dbReference type="Pfam" id="PF09864">
    <property type="entry name" value="MliC"/>
    <property type="match status" value="1"/>
</dbReference>
<evidence type="ECO:0000256" key="2">
    <source>
        <dbReference type="ARBA" id="ARBA00023136"/>
    </source>
</evidence>
<feature type="chain" id="PRO_5031014089" evidence="5">
    <location>
        <begin position="24"/>
        <end position="128"/>
    </location>
</feature>
<evidence type="ECO:0000256" key="3">
    <source>
        <dbReference type="ARBA" id="ARBA00023139"/>
    </source>
</evidence>
<evidence type="ECO:0000256" key="4">
    <source>
        <dbReference type="ARBA" id="ARBA00023288"/>
    </source>
</evidence>
<keyword evidence="2" id="KW-0472">Membrane</keyword>
<comment type="caution">
    <text evidence="7">The sequence shown here is derived from an EMBL/GenBank/DDBJ whole genome shotgun (WGS) entry which is preliminary data.</text>
</comment>
<proteinExistence type="predicted"/>
<evidence type="ECO:0000256" key="5">
    <source>
        <dbReference type="SAM" id="SignalP"/>
    </source>
</evidence>
<evidence type="ECO:0000313" key="8">
    <source>
        <dbReference type="Proteomes" id="UP000534186"/>
    </source>
</evidence>
<feature type="signal peptide" evidence="5">
    <location>
        <begin position="1"/>
        <end position="23"/>
    </location>
</feature>
<feature type="domain" description="C-type lysozyme inhibitor" evidence="6">
    <location>
        <begin position="57"/>
        <end position="108"/>
    </location>
</feature>
<dbReference type="SUPFAM" id="SSF141488">
    <property type="entry name" value="YdhA-like"/>
    <property type="match status" value="1"/>
</dbReference>
<protein>
    <submittedName>
        <fullName evidence="7">Membrane-bound inhibitor of C-type lysozyme</fullName>
    </submittedName>
</protein>
<organism evidence="7 8">
    <name type="scientific">Tunturiibacter lichenicola</name>
    <dbReference type="NCBI Taxonomy" id="2051959"/>
    <lineage>
        <taxon>Bacteria</taxon>
        <taxon>Pseudomonadati</taxon>
        <taxon>Acidobacteriota</taxon>
        <taxon>Terriglobia</taxon>
        <taxon>Terriglobales</taxon>
        <taxon>Acidobacteriaceae</taxon>
        <taxon>Tunturiibacter</taxon>
    </lineage>
</organism>
<accession>A0A7Y9NKL1</accession>
<dbReference type="InterPro" id="IPR018660">
    <property type="entry name" value="MliC"/>
</dbReference>
<keyword evidence="3" id="KW-0564">Palmitate</keyword>
<dbReference type="Gene3D" id="2.40.128.200">
    <property type="match status" value="1"/>
</dbReference>
<keyword evidence="1 5" id="KW-0732">Signal</keyword>
<name>A0A7Y9NKL1_9BACT</name>
<evidence type="ECO:0000259" key="6">
    <source>
        <dbReference type="Pfam" id="PF09864"/>
    </source>
</evidence>
<sequence length="128" mass="13512">MSASFNRFLAGVAVLTFSVFARATDLTIHLSGSEPISRHMMKYRCDAQGSKMGLPAEVFSVEYINGAGNSLAIVPVSGHSLIFANVVSGSGARYAAGGFIWWDAGGRGVTFSSDSIDGNMTSECHRAE</sequence>
<dbReference type="InterPro" id="IPR036328">
    <property type="entry name" value="MliC_sf"/>
</dbReference>
<evidence type="ECO:0000256" key="1">
    <source>
        <dbReference type="ARBA" id="ARBA00022729"/>
    </source>
</evidence>
<dbReference type="Proteomes" id="UP000534186">
    <property type="component" value="Unassembled WGS sequence"/>
</dbReference>
<evidence type="ECO:0000313" key="7">
    <source>
        <dbReference type="EMBL" id="NYF50585.1"/>
    </source>
</evidence>